<dbReference type="InterPro" id="IPR036291">
    <property type="entry name" value="NAD(P)-bd_dom_sf"/>
</dbReference>
<dbReference type="OrthoDB" id="9774199at2"/>
<dbReference type="GO" id="GO:0005737">
    <property type="term" value="C:cytoplasm"/>
    <property type="evidence" value="ECO:0007669"/>
    <property type="project" value="TreeGrafter"/>
</dbReference>
<dbReference type="PATRIC" id="fig|345073.21.peg.1694"/>
<feature type="transmembrane region" description="Helical" evidence="1">
    <location>
        <begin position="451"/>
        <end position="472"/>
    </location>
</feature>
<protein>
    <recommendedName>
        <fullName evidence="2">NAD(P)-binding domain-containing protein</fullName>
    </recommendedName>
</protein>
<name>A0A0H3AN14_VIBC3</name>
<dbReference type="KEGG" id="vco:VC0395_A1238"/>
<dbReference type="SUPFAM" id="SSF51735">
    <property type="entry name" value="NAD(P)-binding Rossmann-fold domains"/>
    <property type="match status" value="1"/>
</dbReference>
<dbReference type="InterPro" id="IPR051783">
    <property type="entry name" value="NAD(P)-dependent_oxidoreduct"/>
</dbReference>
<evidence type="ECO:0000313" key="4">
    <source>
        <dbReference type="Proteomes" id="UP000000249"/>
    </source>
</evidence>
<reference evidence="3 4" key="1">
    <citation type="submission" date="2007-03" db="EMBL/GenBank/DDBJ databases">
        <authorList>
            <person name="Heidelberg J."/>
        </authorList>
    </citation>
    <scope>NUCLEOTIDE SEQUENCE [LARGE SCALE GENOMIC DNA]</scope>
    <source>
        <strain evidence="4">ATCC 39541 / Classical Ogawa 395 / O395</strain>
    </source>
</reference>
<dbReference type="eggNOG" id="COG0702">
    <property type="taxonomic scope" value="Bacteria"/>
</dbReference>
<dbReference type="InterPro" id="IPR021295">
    <property type="entry name" value="DUF2867"/>
</dbReference>
<dbReference type="AlphaFoldDB" id="A0A0H3AN14"/>
<accession>A0A0H3AN14</accession>
<dbReference type="Pfam" id="PF13460">
    <property type="entry name" value="NAD_binding_10"/>
    <property type="match status" value="1"/>
</dbReference>
<keyword evidence="1" id="KW-0472">Membrane</keyword>
<gene>
    <name evidence="3" type="ordered locus">VC0395_A1238</name>
</gene>
<evidence type="ECO:0000259" key="2">
    <source>
        <dbReference type="Pfam" id="PF13460"/>
    </source>
</evidence>
<dbReference type="Proteomes" id="UP000000249">
    <property type="component" value="Chromosome 1"/>
</dbReference>
<dbReference type="RefSeq" id="WP_000757236.1">
    <property type="nucleotide sequence ID" value="NC_009457.1"/>
</dbReference>
<evidence type="ECO:0000256" key="1">
    <source>
        <dbReference type="SAM" id="Phobius"/>
    </source>
</evidence>
<keyword evidence="1" id="KW-1133">Transmembrane helix</keyword>
<dbReference type="PANTHER" id="PTHR48079:SF6">
    <property type="entry name" value="NAD(P)-BINDING DOMAIN-CONTAINING PROTEIN-RELATED"/>
    <property type="match status" value="1"/>
</dbReference>
<dbReference type="InterPro" id="IPR016040">
    <property type="entry name" value="NAD(P)-bd_dom"/>
</dbReference>
<evidence type="ECO:0000313" key="3">
    <source>
        <dbReference type="EMBL" id="ABQ21944.1"/>
    </source>
</evidence>
<dbReference type="GO" id="GO:0004029">
    <property type="term" value="F:aldehyde dehydrogenase (NAD+) activity"/>
    <property type="evidence" value="ECO:0007669"/>
    <property type="project" value="TreeGrafter"/>
</dbReference>
<dbReference type="EMBL" id="CP000627">
    <property type="protein sequence ID" value="ABQ21944.1"/>
    <property type="molecule type" value="Genomic_DNA"/>
</dbReference>
<dbReference type="Pfam" id="PF11066">
    <property type="entry name" value="DUF2867"/>
    <property type="match status" value="1"/>
</dbReference>
<sequence length="478" mass="53936">MKKVLVLGASGYVGAQLLPLLLNAGYHTTAASRHIETLHARLPTHPNLTRLTLDLADRQKTLATIPNYDLVFFLVHGMAHGGDFVDYELSLAQNVKDALDLAHSQVRHVIYLSSLQPESGRSPHLQARYATGQILRQSCVPITELRAGVIIGPGSAAFEIMRDFVYNLPVLITPKWVDSQANPIALANLNTYLLKFAEEQPKMHQTFELGGPDILSYREQFQILCELTGKHYRLWSTRFLTPSMAARWLGMVTSVPSSIGRSLLEGLTHDFIADTQAIEARYPQPLIAYREAVKAAISSEGTFVRSQVWGFDPHAIVRWQPGFGYYPKQAGASIETELSSHALWKVIRTIGRRDQGYFFANILWRTREWLDVLFGGGKPIRRYPAGAELAVGDYIDSWKVIRCQPQQFLSLLFGMKGPGLGRLEFTIDDLGDKRRLNVTAWWHPQGFLGLMYWYAMMPAHLFIFRGMVKAIIKKSRRD</sequence>
<organism evidence="3 4">
    <name type="scientific">Vibrio cholerae serotype O1 (strain ATCC 39541 / Classical Ogawa 395 / O395)</name>
    <dbReference type="NCBI Taxonomy" id="345073"/>
    <lineage>
        <taxon>Bacteria</taxon>
        <taxon>Pseudomonadati</taxon>
        <taxon>Pseudomonadota</taxon>
        <taxon>Gammaproteobacteria</taxon>
        <taxon>Vibrionales</taxon>
        <taxon>Vibrionaceae</taxon>
        <taxon>Vibrio</taxon>
    </lineage>
</organism>
<dbReference type="PANTHER" id="PTHR48079">
    <property type="entry name" value="PROTEIN YEEZ"/>
    <property type="match status" value="1"/>
</dbReference>
<feature type="domain" description="NAD(P)-binding" evidence="2">
    <location>
        <begin position="8"/>
        <end position="119"/>
    </location>
</feature>
<keyword evidence="1" id="KW-0812">Transmembrane</keyword>
<dbReference type="KEGG" id="vcr:VC395_1749"/>
<proteinExistence type="predicted"/>
<dbReference type="Gene3D" id="3.40.50.720">
    <property type="entry name" value="NAD(P)-binding Rossmann-like Domain"/>
    <property type="match status" value="1"/>
</dbReference>